<evidence type="ECO:0000256" key="4">
    <source>
        <dbReference type="ARBA" id="ARBA00022989"/>
    </source>
</evidence>
<feature type="transmembrane region" description="Helical" evidence="6">
    <location>
        <begin position="70"/>
        <end position="93"/>
    </location>
</feature>
<dbReference type="AlphaFoldDB" id="F4QSV8"/>
<dbReference type="PANTHER" id="PTHR31645:SF0">
    <property type="entry name" value="OLIGOPEPTIDE TRANSPORTER YGL114W-RELATED"/>
    <property type="match status" value="1"/>
</dbReference>
<feature type="transmembrane region" description="Helical" evidence="6">
    <location>
        <begin position="217"/>
        <end position="238"/>
    </location>
</feature>
<evidence type="ECO:0000313" key="7">
    <source>
        <dbReference type="EMBL" id="EGF89828.1"/>
    </source>
</evidence>
<feature type="transmembrane region" description="Helical" evidence="6">
    <location>
        <begin position="590"/>
        <end position="616"/>
    </location>
</feature>
<feature type="transmembrane region" description="Helical" evidence="6">
    <location>
        <begin position="521"/>
        <end position="539"/>
    </location>
</feature>
<dbReference type="HOGENOM" id="CLU_018238_1_1_5"/>
<dbReference type="EMBL" id="GL883080">
    <property type="protein sequence ID" value="EGF89828.1"/>
    <property type="molecule type" value="Genomic_DNA"/>
</dbReference>
<evidence type="ECO:0000256" key="2">
    <source>
        <dbReference type="ARBA" id="ARBA00022448"/>
    </source>
</evidence>
<dbReference type="Proteomes" id="UP000006512">
    <property type="component" value="Unassembled WGS sequence"/>
</dbReference>
<comment type="subcellular location">
    <subcellularLocation>
        <location evidence="1">Membrane</location>
        <topology evidence="1">Multi-pass membrane protein</topology>
    </subcellularLocation>
</comment>
<dbReference type="Pfam" id="PF03169">
    <property type="entry name" value="OPT"/>
    <property type="match status" value="1"/>
</dbReference>
<dbReference type="InterPro" id="IPR004813">
    <property type="entry name" value="OPT"/>
</dbReference>
<evidence type="ECO:0000256" key="6">
    <source>
        <dbReference type="SAM" id="Phobius"/>
    </source>
</evidence>
<keyword evidence="2" id="KW-0813">Transport</keyword>
<keyword evidence="5 6" id="KW-0472">Membrane</keyword>
<feature type="transmembrane region" description="Helical" evidence="6">
    <location>
        <begin position="38"/>
        <end position="58"/>
    </location>
</feature>
<organism evidence="7 8">
    <name type="scientific">Asticcacaulis biprosthecium C19</name>
    <dbReference type="NCBI Taxonomy" id="715226"/>
    <lineage>
        <taxon>Bacteria</taxon>
        <taxon>Pseudomonadati</taxon>
        <taxon>Pseudomonadota</taxon>
        <taxon>Alphaproteobacteria</taxon>
        <taxon>Caulobacterales</taxon>
        <taxon>Caulobacteraceae</taxon>
        <taxon>Asticcacaulis</taxon>
    </lineage>
</organism>
<proteinExistence type="predicted"/>
<feature type="transmembrane region" description="Helical" evidence="6">
    <location>
        <begin position="159"/>
        <end position="181"/>
    </location>
</feature>
<name>F4QSV8_9CAUL</name>
<dbReference type="STRING" id="715226.ABI_42510"/>
<keyword evidence="4 6" id="KW-1133">Transmembrane helix</keyword>
<dbReference type="eggNOG" id="COG1297">
    <property type="taxonomic scope" value="Bacteria"/>
</dbReference>
<dbReference type="NCBIfam" id="TIGR00733">
    <property type="entry name" value="OPT family oligopeptide transporter"/>
    <property type="match status" value="1"/>
</dbReference>
<feature type="transmembrane region" description="Helical" evidence="6">
    <location>
        <begin position="12"/>
        <end position="32"/>
    </location>
</feature>
<dbReference type="InterPro" id="IPR004814">
    <property type="entry name" value="Oligopep_transpt"/>
</dbReference>
<feature type="transmembrane region" description="Helical" evidence="6">
    <location>
        <begin position="267"/>
        <end position="296"/>
    </location>
</feature>
<protein>
    <submittedName>
        <fullName evidence="7">Oligopeptide transporter, OPT family</fullName>
    </submittedName>
</protein>
<feature type="transmembrane region" description="Helical" evidence="6">
    <location>
        <begin position="349"/>
        <end position="379"/>
    </location>
</feature>
<feature type="transmembrane region" description="Helical" evidence="6">
    <location>
        <begin position="99"/>
        <end position="118"/>
    </location>
</feature>
<keyword evidence="3 6" id="KW-0812">Transmembrane</keyword>
<dbReference type="PANTHER" id="PTHR31645">
    <property type="entry name" value="OLIGOPEPTIDE TRANSPORTER YGL114W-RELATED"/>
    <property type="match status" value="1"/>
</dbReference>
<dbReference type="OrthoDB" id="9809340at2"/>
<gene>
    <name evidence="7" type="ORF">ABI_42510</name>
</gene>
<evidence type="ECO:0000256" key="1">
    <source>
        <dbReference type="ARBA" id="ARBA00004141"/>
    </source>
</evidence>
<dbReference type="GO" id="GO:0016020">
    <property type="term" value="C:membrane"/>
    <property type="evidence" value="ECO:0007669"/>
    <property type="project" value="UniProtKB-SubCell"/>
</dbReference>
<dbReference type="RefSeq" id="WP_006275024.1">
    <property type="nucleotide sequence ID" value="NZ_GL883080.1"/>
</dbReference>
<feature type="transmembrane region" description="Helical" evidence="6">
    <location>
        <begin position="416"/>
        <end position="435"/>
    </location>
</feature>
<evidence type="ECO:0000256" key="3">
    <source>
        <dbReference type="ARBA" id="ARBA00022692"/>
    </source>
</evidence>
<feature type="transmembrane region" description="Helical" evidence="6">
    <location>
        <begin position="455"/>
        <end position="474"/>
    </location>
</feature>
<reference evidence="8" key="1">
    <citation type="submission" date="2011-03" db="EMBL/GenBank/DDBJ databases">
        <title>Draft genome sequence of Brevundimonas diminuta.</title>
        <authorList>
            <person name="Brown P.J.B."/>
            <person name="Buechlein A."/>
            <person name="Hemmerich C."/>
            <person name="Brun Y.V."/>
        </authorList>
    </citation>
    <scope>NUCLEOTIDE SEQUENCE [LARGE SCALE GENOMIC DNA]</scope>
    <source>
        <strain evidence="8">C19</strain>
    </source>
</reference>
<evidence type="ECO:0000256" key="5">
    <source>
        <dbReference type="ARBA" id="ARBA00023136"/>
    </source>
</evidence>
<feature type="transmembrane region" description="Helical" evidence="6">
    <location>
        <begin position="385"/>
        <end position="404"/>
    </location>
</feature>
<feature type="transmembrane region" description="Helical" evidence="6">
    <location>
        <begin position="636"/>
        <end position="655"/>
    </location>
</feature>
<sequence>MSFPANPKEFTVRGVLLGILITLVFTAAQIYLGLKVGLTFATSIPAAVISMALLQAFRSATIQENNIVQTIASAAGTLSSVIFVLPGLIIIGWWAHVPFFMTFAACAVGGILGVMYTMPLRRALVVQSNLPYPEGVAAAEVLKVGTSTREGAQEGKAGLWAILMGSLTSAFVAFTAAVKIIPAEVAGFWKVKAVNGQIGATSLLGGSSLALMGAGHLMGITVGIAMLTGLIIASGFALPYLTSITPMADGATIAQHAGAVFRTKVRLLGAGAIAVASLWTLGKLIVPVWLGLMSALESNAAVKRGDGEVPRTDRDLPVNTVGIIILACMVPVGWLLAHFIQESGTLQPLLIPLVGAGVAFALVAGLIAAAVCGYMAGLIGSSNSPVSGLAILAVLTASLMVGVLGRSLTGPDEQQALIAFILFLTTIVLAVAVVGNDNLQDLKTGQLVGATPWKQQVALIIGVIAGAIVIPPVLELLNQAYGFPDDPNRSAITAAPLNAPQATLIASLAKGVIGGNLDWELLGYGGIIGAVLIAVDIIVKKVSGGKMSLPPLGVSLAIYLPSAVTAPVVVGAVSGWIYEKTVSKRSWGAIAKRLGVLVASGFIVGESLFNVAHALLIVITQKETPLAFMAAVDEHLGTIIAFAMAVVIVVGLYVWSAGQAKKIDTQT</sequence>
<feature type="transmembrane region" description="Helical" evidence="6">
    <location>
        <begin position="559"/>
        <end position="578"/>
    </location>
</feature>
<evidence type="ECO:0000313" key="8">
    <source>
        <dbReference type="Proteomes" id="UP000006512"/>
    </source>
</evidence>
<accession>F4QSV8</accession>
<keyword evidence="8" id="KW-1185">Reference proteome</keyword>
<dbReference type="GO" id="GO:0035673">
    <property type="term" value="F:oligopeptide transmembrane transporter activity"/>
    <property type="evidence" value="ECO:0007669"/>
    <property type="project" value="InterPro"/>
</dbReference>
<feature type="transmembrane region" description="Helical" evidence="6">
    <location>
        <begin position="316"/>
        <end position="337"/>
    </location>
</feature>
<dbReference type="InterPro" id="IPR045035">
    <property type="entry name" value="YSL-like"/>
</dbReference>
<dbReference type="NCBIfam" id="TIGR00728">
    <property type="entry name" value="OPT_sfam"/>
    <property type="match status" value="1"/>
</dbReference>